<dbReference type="OrthoDB" id="9779554at2"/>
<dbReference type="RefSeq" id="WP_109688465.1">
    <property type="nucleotide sequence ID" value="NZ_QGGL01000006.1"/>
</dbReference>
<evidence type="ECO:0000256" key="2">
    <source>
        <dbReference type="ARBA" id="ARBA00022448"/>
    </source>
</evidence>
<feature type="transmembrane region" description="Helical" evidence="6">
    <location>
        <begin position="46"/>
        <end position="69"/>
    </location>
</feature>
<dbReference type="EMBL" id="QGGL01000006">
    <property type="protein sequence ID" value="PWK13910.1"/>
    <property type="molecule type" value="Genomic_DNA"/>
</dbReference>
<feature type="transmembrane region" description="Helical" evidence="6">
    <location>
        <begin position="308"/>
        <end position="329"/>
    </location>
</feature>
<dbReference type="GO" id="GO:0016020">
    <property type="term" value="C:membrane"/>
    <property type="evidence" value="ECO:0007669"/>
    <property type="project" value="UniProtKB-SubCell"/>
</dbReference>
<keyword evidence="2" id="KW-0813">Transport</keyword>
<protein>
    <submittedName>
        <fullName evidence="7">PiT family inorganic phosphate transporter</fullName>
    </submittedName>
</protein>
<organism evidence="7 8">
    <name type="scientific">Tumebacillus permanentifrigoris</name>
    <dbReference type="NCBI Taxonomy" id="378543"/>
    <lineage>
        <taxon>Bacteria</taxon>
        <taxon>Bacillati</taxon>
        <taxon>Bacillota</taxon>
        <taxon>Bacilli</taxon>
        <taxon>Bacillales</taxon>
        <taxon>Alicyclobacillaceae</taxon>
        <taxon>Tumebacillus</taxon>
    </lineage>
</organism>
<comment type="subcellular location">
    <subcellularLocation>
        <location evidence="1">Membrane</location>
        <topology evidence="1">Multi-pass membrane protein</topology>
    </subcellularLocation>
</comment>
<proteinExistence type="predicted"/>
<dbReference type="PANTHER" id="PTHR11101">
    <property type="entry name" value="PHOSPHATE TRANSPORTER"/>
    <property type="match status" value="1"/>
</dbReference>
<sequence length="334" mass="35382">MHDTSLYLIIVVVVLALLFDYINGFHDTANAIATSISTKAMSPKAAIMLAAVMNLLGALSFTGVAKTIGKGIADPSTLSNGMWIVAAAMISAIIWNLITWWYGIPSSSSHALIGSLTGAVIASAGFSQINYTGFIAILKSLVLSPIISLALGFIIMLAFLWLFRNFAPAKMTRNFRFFQILSAAFQAYLHGTNDAQKAMGIITFALVAGGFQSTMDVPLWVKIAAAAAMALGTASGGMRIIRTVGRGIMKMQPVNGFAADVTSSIVIGTATFLKLPVSTTHVISSAIMGVGAAKGFNKVKWDVAGKIVTTWIITLPITAVLSALIYWLLGVFFF</sequence>
<dbReference type="GO" id="GO:0005315">
    <property type="term" value="F:phosphate transmembrane transporter activity"/>
    <property type="evidence" value="ECO:0007669"/>
    <property type="project" value="InterPro"/>
</dbReference>
<feature type="transmembrane region" description="Helical" evidence="6">
    <location>
        <begin position="81"/>
        <end position="104"/>
    </location>
</feature>
<feature type="transmembrane region" description="Helical" evidence="6">
    <location>
        <begin position="219"/>
        <end position="241"/>
    </location>
</feature>
<evidence type="ECO:0000256" key="3">
    <source>
        <dbReference type="ARBA" id="ARBA00022692"/>
    </source>
</evidence>
<dbReference type="AlphaFoldDB" id="A0A316DB37"/>
<name>A0A316DB37_9BACL</name>
<dbReference type="GO" id="GO:0035435">
    <property type="term" value="P:phosphate ion transmembrane transport"/>
    <property type="evidence" value="ECO:0007669"/>
    <property type="project" value="TreeGrafter"/>
</dbReference>
<keyword evidence="8" id="KW-1185">Reference proteome</keyword>
<keyword evidence="5 6" id="KW-0472">Membrane</keyword>
<feature type="transmembrane region" description="Helical" evidence="6">
    <location>
        <begin position="6"/>
        <end position="25"/>
    </location>
</feature>
<evidence type="ECO:0000256" key="5">
    <source>
        <dbReference type="ARBA" id="ARBA00023136"/>
    </source>
</evidence>
<feature type="transmembrane region" description="Helical" evidence="6">
    <location>
        <begin position="141"/>
        <end position="163"/>
    </location>
</feature>
<dbReference type="Proteomes" id="UP000245634">
    <property type="component" value="Unassembled WGS sequence"/>
</dbReference>
<evidence type="ECO:0000256" key="4">
    <source>
        <dbReference type="ARBA" id="ARBA00022989"/>
    </source>
</evidence>
<evidence type="ECO:0000256" key="6">
    <source>
        <dbReference type="SAM" id="Phobius"/>
    </source>
</evidence>
<keyword evidence="3 6" id="KW-0812">Transmembrane</keyword>
<gene>
    <name evidence="7" type="ORF">C7459_106190</name>
</gene>
<evidence type="ECO:0000256" key="1">
    <source>
        <dbReference type="ARBA" id="ARBA00004141"/>
    </source>
</evidence>
<keyword evidence="4 6" id="KW-1133">Transmembrane helix</keyword>
<reference evidence="7 8" key="1">
    <citation type="submission" date="2018-05" db="EMBL/GenBank/DDBJ databases">
        <title>Genomic Encyclopedia of Type Strains, Phase IV (KMG-IV): sequencing the most valuable type-strain genomes for metagenomic binning, comparative biology and taxonomic classification.</title>
        <authorList>
            <person name="Goeker M."/>
        </authorList>
    </citation>
    <scope>NUCLEOTIDE SEQUENCE [LARGE SCALE GENOMIC DNA]</scope>
    <source>
        <strain evidence="7 8">DSM 18773</strain>
    </source>
</reference>
<accession>A0A316DB37</accession>
<comment type="caution">
    <text evidence="7">The sequence shown here is derived from an EMBL/GenBank/DDBJ whole genome shotgun (WGS) entry which is preliminary data.</text>
</comment>
<feature type="transmembrane region" description="Helical" evidence="6">
    <location>
        <begin position="111"/>
        <end position="129"/>
    </location>
</feature>
<dbReference type="InterPro" id="IPR001204">
    <property type="entry name" value="Phos_transporter"/>
</dbReference>
<evidence type="ECO:0000313" key="8">
    <source>
        <dbReference type="Proteomes" id="UP000245634"/>
    </source>
</evidence>
<dbReference type="Pfam" id="PF01384">
    <property type="entry name" value="PHO4"/>
    <property type="match status" value="1"/>
</dbReference>
<evidence type="ECO:0000313" key="7">
    <source>
        <dbReference type="EMBL" id="PWK13910.1"/>
    </source>
</evidence>
<dbReference type="PANTHER" id="PTHR11101:SF80">
    <property type="entry name" value="PHOSPHATE TRANSPORTER"/>
    <property type="match status" value="1"/>
</dbReference>